<name>L0HCU2_METFS</name>
<evidence type="ECO:0000313" key="5">
    <source>
        <dbReference type="Proteomes" id="UP000010824"/>
    </source>
</evidence>
<dbReference type="Pfam" id="PF13426">
    <property type="entry name" value="PAS_9"/>
    <property type="match status" value="1"/>
</dbReference>
<dbReference type="eggNOG" id="arCOG02348">
    <property type="taxonomic scope" value="Archaea"/>
</dbReference>
<dbReference type="EMBL" id="CP003167">
    <property type="protein sequence ID" value="AGB01835.1"/>
    <property type="molecule type" value="Genomic_DNA"/>
</dbReference>
<evidence type="ECO:0000259" key="2">
    <source>
        <dbReference type="PROSITE" id="PS50112"/>
    </source>
</evidence>
<dbReference type="OrthoDB" id="378275at2157"/>
<dbReference type="InterPro" id="IPR035965">
    <property type="entry name" value="PAS-like_dom_sf"/>
</dbReference>
<protein>
    <submittedName>
        <fullName evidence="4">PAS domain S-box</fullName>
    </submittedName>
</protein>
<dbReference type="Pfam" id="PF08448">
    <property type="entry name" value="PAS_4"/>
    <property type="match status" value="1"/>
</dbReference>
<evidence type="ECO:0000259" key="3">
    <source>
        <dbReference type="PROSITE" id="PS50113"/>
    </source>
</evidence>
<dbReference type="GeneID" id="14310088"/>
<dbReference type="SUPFAM" id="SSF55785">
    <property type="entry name" value="PYP-like sensor domain (PAS domain)"/>
    <property type="match status" value="2"/>
</dbReference>
<feature type="domain" description="PAS" evidence="2">
    <location>
        <begin position="4"/>
        <end position="46"/>
    </location>
</feature>
<dbReference type="InterPro" id="IPR013656">
    <property type="entry name" value="PAS_4"/>
</dbReference>
<organism evidence="4 5">
    <name type="scientific">Methanoregula formicica (strain DSM 22288 / NBRC 105244 / SMSP)</name>
    <dbReference type="NCBI Taxonomy" id="593750"/>
    <lineage>
        <taxon>Archaea</taxon>
        <taxon>Methanobacteriati</taxon>
        <taxon>Methanobacteriota</taxon>
        <taxon>Stenosarchaea group</taxon>
        <taxon>Methanomicrobia</taxon>
        <taxon>Methanomicrobiales</taxon>
        <taxon>Methanoregulaceae</taxon>
        <taxon>Methanoregula</taxon>
    </lineage>
</organism>
<dbReference type="AlphaFoldDB" id="L0HCU2"/>
<dbReference type="KEGG" id="mfo:Metfor_0775"/>
<dbReference type="Proteomes" id="UP000010824">
    <property type="component" value="Chromosome"/>
</dbReference>
<keyword evidence="5" id="KW-1185">Reference proteome</keyword>
<feature type="domain" description="PAC" evidence="3">
    <location>
        <begin position="201"/>
        <end position="254"/>
    </location>
</feature>
<feature type="region of interest" description="Disordered" evidence="1">
    <location>
        <begin position="289"/>
        <end position="312"/>
    </location>
</feature>
<accession>L0HCU2</accession>
<dbReference type="Gene3D" id="3.30.450.20">
    <property type="entry name" value="PAS domain"/>
    <property type="match status" value="2"/>
</dbReference>
<dbReference type="InterPro" id="IPR052155">
    <property type="entry name" value="Biofilm_reg_signaling"/>
</dbReference>
<dbReference type="RefSeq" id="WP_015284799.1">
    <property type="nucleotide sequence ID" value="NC_019943.1"/>
</dbReference>
<reference evidence="4 5" key="2">
    <citation type="journal article" date="2014" name="Genome Announc.">
        <title>Complete Genome Sequence of Methanoregula formicica SMSPT, a Mesophilic Hydrogenotrophic Methanogen Isolated from a Methanogenic Upflow Anaerobic Sludge Blanket Reactor.</title>
        <authorList>
            <person name="Yamamoto K."/>
            <person name="Tamaki H."/>
            <person name="Cadillo-Quiroz H."/>
            <person name="Imachi H."/>
            <person name="Kyrpides N."/>
            <person name="Woyke T."/>
            <person name="Goodwin L."/>
            <person name="Zinder S.H."/>
            <person name="Kamagata Y."/>
            <person name="Liu W.T."/>
        </authorList>
    </citation>
    <scope>NUCLEOTIDE SEQUENCE [LARGE SCALE GENOMIC DNA]</scope>
    <source>
        <strain evidence="5">DSM 22288 / NBRC 105244 / SMSP</strain>
    </source>
</reference>
<dbReference type="PROSITE" id="PS50112">
    <property type="entry name" value="PAS"/>
    <property type="match status" value="1"/>
</dbReference>
<dbReference type="CDD" id="cd00130">
    <property type="entry name" value="PAS"/>
    <property type="match status" value="2"/>
</dbReference>
<sequence length="312" mass="34870" precursor="true">MDTMDADYRELVENQQDLIVQFNLEGRLLFVNAAYCAIAGKTREELNNSVFMPVTGERYSDVVATQMTKLFRPPYACIVEQWLPTKTGLRCISWSARSVLGPDNTVVSIVATGRDVTPLKNEQKAIRKRDAELMVLLESGAQMYYTHTPDHRMVFVSPRIRDMLGCRPGEGKRLWTDYLTDHPMNASGLERTIRAIASGRREPPYRLEMGTRDGRKIWVEANEVPVVKNGKTVAVAGSLTDVTDRMLVEEGLEEAGHLIPDYTGDEQVNEYRARIAGKQAKRPAGVFRALFSKSSDTDDDGDAPALSQDGPK</sequence>
<dbReference type="SMART" id="SM00091">
    <property type="entry name" value="PAS"/>
    <property type="match status" value="2"/>
</dbReference>
<dbReference type="NCBIfam" id="TIGR00229">
    <property type="entry name" value="sensory_box"/>
    <property type="match status" value="2"/>
</dbReference>
<evidence type="ECO:0000313" key="4">
    <source>
        <dbReference type="EMBL" id="AGB01835.1"/>
    </source>
</evidence>
<dbReference type="InterPro" id="IPR001610">
    <property type="entry name" value="PAC"/>
</dbReference>
<dbReference type="SMART" id="SM00086">
    <property type="entry name" value="PAC"/>
    <property type="match status" value="2"/>
</dbReference>
<dbReference type="STRING" id="593750.Metfor_0775"/>
<dbReference type="InterPro" id="IPR000014">
    <property type="entry name" value="PAS"/>
</dbReference>
<dbReference type="InterPro" id="IPR000700">
    <property type="entry name" value="PAS-assoc_C"/>
</dbReference>
<dbReference type="PANTHER" id="PTHR44757">
    <property type="entry name" value="DIGUANYLATE CYCLASE DGCP"/>
    <property type="match status" value="1"/>
</dbReference>
<gene>
    <name evidence="4" type="ordered locus">Metfor_0775</name>
</gene>
<dbReference type="PROSITE" id="PS50113">
    <property type="entry name" value="PAC"/>
    <property type="match status" value="1"/>
</dbReference>
<dbReference type="PANTHER" id="PTHR44757:SF2">
    <property type="entry name" value="BIOFILM ARCHITECTURE MAINTENANCE PROTEIN MBAA"/>
    <property type="match status" value="1"/>
</dbReference>
<evidence type="ECO:0000256" key="1">
    <source>
        <dbReference type="SAM" id="MobiDB-lite"/>
    </source>
</evidence>
<proteinExistence type="predicted"/>
<dbReference type="HOGENOM" id="CLU_890290_0_0_2"/>
<dbReference type="InParanoid" id="L0HCU2"/>
<reference evidence="5" key="1">
    <citation type="submission" date="2011-12" db="EMBL/GenBank/DDBJ databases">
        <title>Complete sequence of Methanoregula formicicum SMSP.</title>
        <authorList>
            <person name="Lucas S."/>
            <person name="Han J."/>
            <person name="Lapidus A."/>
            <person name="Cheng J.-F."/>
            <person name="Goodwin L."/>
            <person name="Pitluck S."/>
            <person name="Peters L."/>
            <person name="Ovchinnikova G."/>
            <person name="Teshima H."/>
            <person name="Detter J.C."/>
            <person name="Han C."/>
            <person name="Tapia R."/>
            <person name="Land M."/>
            <person name="Hauser L."/>
            <person name="Kyrpides N."/>
            <person name="Ivanova N."/>
            <person name="Pagani I."/>
            <person name="Imachi H."/>
            <person name="Tamaki H."/>
            <person name="Sekiguchi Y."/>
            <person name="Kamagata Y."/>
            <person name="Cadillo-Quiroz H."/>
            <person name="Zinder S."/>
            <person name="Liu W.-T."/>
            <person name="Woyke T."/>
        </authorList>
    </citation>
    <scope>NUCLEOTIDE SEQUENCE [LARGE SCALE GENOMIC DNA]</scope>
    <source>
        <strain evidence="5">DSM 22288 / NBRC 105244 / SMSP</strain>
    </source>
</reference>